<accession>A0A4D8S0G4</accession>
<organism evidence="1">
    <name type="scientific">Mycobacteroides abscessus subsp. massiliense</name>
    <dbReference type="NCBI Taxonomy" id="1962118"/>
    <lineage>
        <taxon>Bacteria</taxon>
        <taxon>Bacillati</taxon>
        <taxon>Actinomycetota</taxon>
        <taxon>Actinomycetes</taxon>
        <taxon>Mycobacteriales</taxon>
        <taxon>Mycobacteriaceae</taxon>
        <taxon>Mycobacteroides</taxon>
        <taxon>Mycobacteroides abscessus</taxon>
    </lineage>
</organism>
<dbReference type="AlphaFoldDB" id="A0A4D8S0G4"/>
<dbReference type="RefSeq" id="WP_074338055.1">
    <property type="nucleotide sequence ID" value="NZ_FVGR01000012.1"/>
</dbReference>
<proteinExistence type="predicted"/>
<evidence type="ECO:0000313" key="1">
    <source>
        <dbReference type="EMBL" id="QCO28929.1"/>
    </source>
</evidence>
<geneLocation type="plasmid" evidence="1">
    <name>unnamed</name>
</geneLocation>
<name>A0A4D8S0G4_9MYCO</name>
<protein>
    <submittedName>
        <fullName evidence="1">Uncharacterized protein</fullName>
    </submittedName>
</protein>
<reference evidence="1" key="1">
    <citation type="submission" date="2017-06" db="EMBL/GenBank/DDBJ databases">
        <title>Antibiotic Resistance Genes in Clinically Isolated Mycobacterium abscessus strains.</title>
        <authorList>
            <person name="Carvalho N.F.G."/>
            <person name="Chimara E."/>
            <person name="Leao S.L.P.C."/>
            <person name="Costa S.F."/>
            <person name="Souza M."/>
            <person name="Morais C."/>
            <person name="Amgarten D.E."/>
            <person name="Setubal J.C."/>
        </authorList>
    </citation>
    <scope>NUCLEOTIDE SEQUENCE</scope>
    <source>
        <strain evidence="1">381</strain>
        <plasmid evidence="1">unnamed</plasmid>
    </source>
</reference>
<keyword evidence="1" id="KW-0614">Plasmid</keyword>
<dbReference type="EMBL" id="CP022232">
    <property type="protein sequence ID" value="QCO28929.1"/>
    <property type="molecule type" value="Genomic_DNA"/>
</dbReference>
<gene>
    <name evidence="1" type="ORF">CFE69_23570</name>
</gene>
<sequence length="62" mass="6642">MSNGSGEISLPEVPLELYGLLIQAQDSANAAGKAVQIMLPNFKYSNTQSLEFTPRQGSDQEG</sequence>